<proteinExistence type="predicted"/>
<reference evidence="3" key="1">
    <citation type="submission" date="2018-06" db="EMBL/GenBank/DDBJ databases">
        <authorList>
            <person name="Lum Nde A."/>
            <person name="Hugo C."/>
        </authorList>
    </citation>
    <scope>NUCLEOTIDE SEQUENCE [LARGE SCALE GENOMIC DNA]</scope>
    <source>
        <strain evidence="3">1_F178</strain>
    </source>
</reference>
<dbReference type="Pfam" id="PF22322">
    <property type="entry name" value="DUF6973"/>
    <property type="match status" value="1"/>
</dbReference>
<sequence>MIVKATKNSKGEWIFVKVVYLPEHGKDLPFGFTGRIISEGYFDNNYMVAKYLGGQSYFATFNSDNTWFNRNLGSKLRAGGLPGDPRCTEEEEGETVVAYVNGQVNSLWHKPKSATPAVCSDDPPITYPGGTGAGGSHDINALTNAEAELLAKMEADYKKRMSEEEKKIFEKMSPYERLKYLMNAKDAEVKAAQHFPNSLENGKGDAFRHAFFSALNRTMFGVDQAKLLGDAHENIPQNPLNKQMDLHNNEIGRAYDVYTANMTAEMYVLEMVNSGKLVYLGPLGTNSIIMPYTKLIPSNQ</sequence>
<feature type="domain" description="DUF6973" evidence="1">
    <location>
        <begin position="174"/>
        <end position="263"/>
    </location>
</feature>
<dbReference type="InterPro" id="IPR054246">
    <property type="entry name" value="DUF6973"/>
</dbReference>
<dbReference type="EMBL" id="QNVT01000012">
    <property type="protein sequence ID" value="REC61786.1"/>
    <property type="molecule type" value="Genomic_DNA"/>
</dbReference>
<comment type="caution">
    <text evidence="2">The sequence shown here is derived from an EMBL/GenBank/DDBJ whole genome shotgun (WGS) entry which is preliminary data.</text>
</comment>
<dbReference type="AlphaFoldDB" id="A0A3D9C885"/>
<evidence type="ECO:0000313" key="3">
    <source>
        <dbReference type="Proteomes" id="UP000256686"/>
    </source>
</evidence>
<name>A0A3D9C885_9FLAO</name>
<keyword evidence="3" id="KW-1185">Reference proteome</keyword>
<evidence type="ECO:0000313" key="2">
    <source>
        <dbReference type="EMBL" id="REC61786.1"/>
    </source>
</evidence>
<gene>
    <name evidence="2" type="ORF">DRF65_13690</name>
</gene>
<evidence type="ECO:0000259" key="1">
    <source>
        <dbReference type="Pfam" id="PF22322"/>
    </source>
</evidence>
<dbReference type="RefSeq" id="WP_115971324.1">
    <property type="nucleotide sequence ID" value="NZ_QNVT01000012.1"/>
</dbReference>
<protein>
    <recommendedName>
        <fullName evidence="1">DUF6973 domain-containing protein</fullName>
    </recommendedName>
</protein>
<organism evidence="2 3">
    <name type="scientific">Chryseobacterium pennae</name>
    <dbReference type="NCBI Taxonomy" id="2258962"/>
    <lineage>
        <taxon>Bacteria</taxon>
        <taxon>Pseudomonadati</taxon>
        <taxon>Bacteroidota</taxon>
        <taxon>Flavobacteriia</taxon>
        <taxon>Flavobacteriales</taxon>
        <taxon>Weeksellaceae</taxon>
        <taxon>Chryseobacterium group</taxon>
        <taxon>Chryseobacterium</taxon>
    </lineage>
</organism>
<accession>A0A3D9C885</accession>
<dbReference type="Proteomes" id="UP000256686">
    <property type="component" value="Unassembled WGS sequence"/>
</dbReference>